<dbReference type="EMBL" id="BGZK01001054">
    <property type="protein sequence ID" value="GBP69854.1"/>
    <property type="molecule type" value="Genomic_DNA"/>
</dbReference>
<gene>
    <name evidence="2" type="ORF">EVAR_89358_1</name>
</gene>
<comment type="caution">
    <text evidence="2">The sequence shown here is derived from an EMBL/GenBank/DDBJ whole genome shotgun (WGS) entry which is preliminary data.</text>
</comment>
<proteinExistence type="predicted"/>
<evidence type="ECO:0000313" key="2">
    <source>
        <dbReference type="EMBL" id="GBP69854.1"/>
    </source>
</evidence>
<evidence type="ECO:0000256" key="1">
    <source>
        <dbReference type="SAM" id="MobiDB-lite"/>
    </source>
</evidence>
<accession>A0A4C1Y4E0</accession>
<dbReference type="AlphaFoldDB" id="A0A4C1Y4E0"/>
<reference evidence="2 3" key="1">
    <citation type="journal article" date="2019" name="Commun. Biol.">
        <title>The bagworm genome reveals a unique fibroin gene that provides high tensile strength.</title>
        <authorList>
            <person name="Kono N."/>
            <person name="Nakamura H."/>
            <person name="Ohtoshi R."/>
            <person name="Tomita M."/>
            <person name="Numata K."/>
            <person name="Arakawa K."/>
        </authorList>
    </citation>
    <scope>NUCLEOTIDE SEQUENCE [LARGE SCALE GENOMIC DNA]</scope>
</reference>
<feature type="region of interest" description="Disordered" evidence="1">
    <location>
        <begin position="1"/>
        <end position="29"/>
    </location>
</feature>
<keyword evidence="3" id="KW-1185">Reference proteome</keyword>
<dbReference type="Proteomes" id="UP000299102">
    <property type="component" value="Unassembled WGS sequence"/>
</dbReference>
<evidence type="ECO:0000313" key="3">
    <source>
        <dbReference type="Proteomes" id="UP000299102"/>
    </source>
</evidence>
<protein>
    <submittedName>
        <fullName evidence="2">Uncharacterized protein</fullName>
    </submittedName>
</protein>
<sequence>MEPHDDKRTLQNRVELQMPRSASERPEHRQKLRLRVVFHERVSLLVDLGQAYGLLDIFERDRTTPRDPEKSGRKLNSFLLRRLRRCLFCTLPPASDNVTRRLPVDEILN</sequence>
<organism evidence="2 3">
    <name type="scientific">Eumeta variegata</name>
    <name type="common">Bagworm moth</name>
    <name type="synonym">Eumeta japonica</name>
    <dbReference type="NCBI Taxonomy" id="151549"/>
    <lineage>
        <taxon>Eukaryota</taxon>
        <taxon>Metazoa</taxon>
        <taxon>Ecdysozoa</taxon>
        <taxon>Arthropoda</taxon>
        <taxon>Hexapoda</taxon>
        <taxon>Insecta</taxon>
        <taxon>Pterygota</taxon>
        <taxon>Neoptera</taxon>
        <taxon>Endopterygota</taxon>
        <taxon>Lepidoptera</taxon>
        <taxon>Glossata</taxon>
        <taxon>Ditrysia</taxon>
        <taxon>Tineoidea</taxon>
        <taxon>Psychidae</taxon>
        <taxon>Oiketicinae</taxon>
        <taxon>Eumeta</taxon>
    </lineage>
</organism>
<name>A0A4C1Y4E0_EUMVA</name>